<keyword evidence="2 3" id="KW-0040">ANK repeat</keyword>
<gene>
    <name evidence="4" type="ORF">SAMN02910418_00560</name>
</gene>
<name>A0A1H3X157_9ACTO</name>
<dbReference type="AlphaFoldDB" id="A0A1H3X157"/>
<evidence type="ECO:0000256" key="2">
    <source>
        <dbReference type="ARBA" id="ARBA00023043"/>
    </source>
</evidence>
<proteinExistence type="predicted"/>
<dbReference type="PRINTS" id="PR01415">
    <property type="entry name" value="ANKYRIN"/>
</dbReference>
<dbReference type="GO" id="GO:0010468">
    <property type="term" value="P:regulation of gene expression"/>
    <property type="evidence" value="ECO:0007669"/>
    <property type="project" value="TreeGrafter"/>
</dbReference>
<evidence type="ECO:0000256" key="3">
    <source>
        <dbReference type="PROSITE-ProRule" id="PRU00023"/>
    </source>
</evidence>
<feature type="repeat" description="ANK" evidence="3">
    <location>
        <begin position="20"/>
        <end position="52"/>
    </location>
</feature>
<accession>A0A1H3X157</accession>
<keyword evidence="1" id="KW-0677">Repeat</keyword>
<keyword evidence="5" id="KW-1185">Reference proteome</keyword>
<protein>
    <submittedName>
        <fullName evidence="4">Uncharacterized protein</fullName>
    </submittedName>
</protein>
<dbReference type="PROSITE" id="PS50088">
    <property type="entry name" value="ANK_REPEAT"/>
    <property type="match status" value="1"/>
</dbReference>
<dbReference type="Gene3D" id="1.25.40.20">
    <property type="entry name" value="Ankyrin repeat-containing domain"/>
    <property type="match status" value="1"/>
</dbReference>
<sequence>MASVADLISSGADLEVRDSAGRTPLLLAAANDHVDVAKQLIAAGADPNAVDDQRDTPWLVTGVTGSVEMVEVLAAAGADLSLTNRYGGVSVIPASERGHLDYVRWVLANTEIDVNHVNNLGWTALLEAVILGDGSDTYLEVVRALLAGGADPALADGDGVTPLQHASSRGYEEIAAALKAAGQ</sequence>
<organism evidence="4 5">
    <name type="scientific">Bowdeniella nasicola</name>
    <dbReference type="NCBI Taxonomy" id="208480"/>
    <lineage>
        <taxon>Bacteria</taxon>
        <taxon>Bacillati</taxon>
        <taxon>Actinomycetota</taxon>
        <taxon>Actinomycetes</taxon>
        <taxon>Actinomycetales</taxon>
        <taxon>Actinomycetaceae</taxon>
        <taxon>Bowdeniella</taxon>
    </lineage>
</organism>
<dbReference type="Proteomes" id="UP000199288">
    <property type="component" value="Unassembled WGS sequence"/>
</dbReference>
<dbReference type="PROSITE" id="PS50297">
    <property type="entry name" value="ANK_REP_REGION"/>
    <property type="match status" value="1"/>
</dbReference>
<evidence type="ECO:0000256" key="1">
    <source>
        <dbReference type="ARBA" id="ARBA00022737"/>
    </source>
</evidence>
<reference evidence="5" key="1">
    <citation type="submission" date="2016-10" db="EMBL/GenBank/DDBJ databases">
        <authorList>
            <person name="Varghese N."/>
            <person name="Submissions S."/>
        </authorList>
    </citation>
    <scope>NUCLEOTIDE SEQUENCE [LARGE SCALE GENOMIC DNA]</scope>
    <source>
        <strain evidence="5">KPR-1</strain>
    </source>
</reference>
<dbReference type="SMART" id="SM00248">
    <property type="entry name" value="ANK"/>
    <property type="match status" value="4"/>
</dbReference>
<evidence type="ECO:0000313" key="4">
    <source>
        <dbReference type="EMBL" id="SDZ92711.1"/>
    </source>
</evidence>
<dbReference type="InterPro" id="IPR036770">
    <property type="entry name" value="Ankyrin_rpt-contain_sf"/>
</dbReference>
<dbReference type="EMBL" id="FNQV01000003">
    <property type="protein sequence ID" value="SDZ92711.1"/>
    <property type="molecule type" value="Genomic_DNA"/>
</dbReference>
<dbReference type="Pfam" id="PF13637">
    <property type="entry name" value="Ank_4"/>
    <property type="match status" value="2"/>
</dbReference>
<evidence type="ECO:0000313" key="5">
    <source>
        <dbReference type="Proteomes" id="UP000199288"/>
    </source>
</evidence>
<dbReference type="InterPro" id="IPR002110">
    <property type="entry name" value="Ankyrin_rpt"/>
</dbReference>
<dbReference type="PANTHER" id="PTHR24124:SF14">
    <property type="entry name" value="CHROMOSOME UNDETERMINED SCAFFOLD_25, WHOLE GENOME SHOTGUN SEQUENCE"/>
    <property type="match status" value="1"/>
</dbReference>
<dbReference type="PANTHER" id="PTHR24124">
    <property type="entry name" value="ANKYRIN REPEAT FAMILY A"/>
    <property type="match status" value="1"/>
</dbReference>
<dbReference type="SUPFAM" id="SSF48403">
    <property type="entry name" value="Ankyrin repeat"/>
    <property type="match status" value="1"/>
</dbReference>
<dbReference type="Pfam" id="PF12796">
    <property type="entry name" value="Ank_2"/>
    <property type="match status" value="1"/>
</dbReference>